<protein>
    <recommendedName>
        <fullName evidence="4">Lipoprotein</fullName>
    </recommendedName>
</protein>
<keyword evidence="3" id="KW-1185">Reference proteome</keyword>
<comment type="caution">
    <text evidence="2">The sequence shown here is derived from an EMBL/GenBank/DDBJ whole genome shotgun (WGS) entry which is preliminary data.</text>
</comment>
<reference evidence="3" key="1">
    <citation type="journal article" date="2019" name="Int. J. Syst. Evol. Microbiol.">
        <title>The Global Catalogue of Microorganisms (GCM) 10K type strain sequencing project: providing services to taxonomists for standard genome sequencing and annotation.</title>
        <authorList>
            <consortium name="The Broad Institute Genomics Platform"/>
            <consortium name="The Broad Institute Genome Sequencing Center for Infectious Disease"/>
            <person name="Wu L."/>
            <person name="Ma J."/>
        </authorList>
    </citation>
    <scope>NUCLEOTIDE SEQUENCE [LARGE SCALE GENOMIC DNA]</scope>
    <source>
        <strain evidence="3">CECT 8570</strain>
    </source>
</reference>
<dbReference type="PROSITE" id="PS51257">
    <property type="entry name" value="PROKAR_LIPOPROTEIN"/>
    <property type="match status" value="1"/>
</dbReference>
<proteinExistence type="predicted"/>
<name>A0ABV8V1P8_9GAMM</name>
<gene>
    <name evidence="2" type="ORF">ACFOX3_01425</name>
</gene>
<organism evidence="2 3">
    <name type="scientific">Simiduia curdlanivorans</name>
    <dbReference type="NCBI Taxonomy" id="1492769"/>
    <lineage>
        <taxon>Bacteria</taxon>
        <taxon>Pseudomonadati</taxon>
        <taxon>Pseudomonadota</taxon>
        <taxon>Gammaproteobacteria</taxon>
        <taxon>Cellvibrionales</taxon>
        <taxon>Cellvibrionaceae</taxon>
        <taxon>Simiduia</taxon>
    </lineage>
</organism>
<dbReference type="Proteomes" id="UP001595840">
    <property type="component" value="Unassembled WGS sequence"/>
</dbReference>
<keyword evidence="1" id="KW-0732">Signal</keyword>
<feature type="signal peptide" evidence="1">
    <location>
        <begin position="1"/>
        <end position="19"/>
    </location>
</feature>
<dbReference type="RefSeq" id="WP_290261908.1">
    <property type="nucleotide sequence ID" value="NZ_JAUFQG010000004.1"/>
</dbReference>
<feature type="chain" id="PRO_5047067540" description="Lipoprotein" evidence="1">
    <location>
        <begin position="20"/>
        <end position="130"/>
    </location>
</feature>
<evidence type="ECO:0000256" key="1">
    <source>
        <dbReference type="SAM" id="SignalP"/>
    </source>
</evidence>
<evidence type="ECO:0000313" key="3">
    <source>
        <dbReference type="Proteomes" id="UP001595840"/>
    </source>
</evidence>
<sequence length="130" mass="15122">MLRTIALFTVFLISSCAINTTENIAILNYQDFGPQVIASEILGTEWWQWQAHGESRPRAYDIKVVVYRAISLEDVKQQYPVKPELKQDYRYVEYQAAMTYLDDRIGENVIEDITEKLEITKAKIFNKIGK</sequence>
<evidence type="ECO:0008006" key="4">
    <source>
        <dbReference type="Google" id="ProtNLM"/>
    </source>
</evidence>
<accession>A0ABV8V1P8</accession>
<dbReference type="EMBL" id="JBHSCX010000002">
    <property type="protein sequence ID" value="MFC4360939.1"/>
    <property type="molecule type" value="Genomic_DNA"/>
</dbReference>
<evidence type="ECO:0000313" key="2">
    <source>
        <dbReference type="EMBL" id="MFC4360939.1"/>
    </source>
</evidence>